<dbReference type="Pfam" id="PF01494">
    <property type="entry name" value="FAD_binding_3"/>
    <property type="match status" value="1"/>
</dbReference>
<dbReference type="GO" id="GO:0008681">
    <property type="term" value="F:2-octaprenyl-6-methoxyphenol hydroxylase activity"/>
    <property type="evidence" value="ECO:0007669"/>
    <property type="project" value="TreeGrafter"/>
</dbReference>
<accession>A0A366HAY0</accession>
<dbReference type="PROSITE" id="PS01304">
    <property type="entry name" value="UBIH"/>
    <property type="match status" value="1"/>
</dbReference>
<keyword evidence="4" id="KW-0285">Flavoprotein</keyword>
<dbReference type="InterPro" id="IPR018168">
    <property type="entry name" value="Ubi_Hdrlase_CS"/>
</dbReference>
<dbReference type="Gene3D" id="3.30.9.10">
    <property type="entry name" value="D-Amino Acid Oxidase, subunit A, domain 2"/>
    <property type="match status" value="1"/>
</dbReference>
<keyword evidence="10" id="KW-1185">Reference proteome</keyword>
<dbReference type="Proteomes" id="UP000253628">
    <property type="component" value="Unassembled WGS sequence"/>
</dbReference>
<dbReference type="NCBIfam" id="TIGR01988">
    <property type="entry name" value="Ubi-OHases"/>
    <property type="match status" value="1"/>
</dbReference>
<evidence type="ECO:0000256" key="2">
    <source>
        <dbReference type="ARBA" id="ARBA00004749"/>
    </source>
</evidence>
<keyword evidence="6" id="KW-0560">Oxidoreductase</keyword>
<dbReference type="InterPro" id="IPR051205">
    <property type="entry name" value="UbiH/COQ6_monooxygenase"/>
</dbReference>
<dbReference type="GO" id="GO:0006744">
    <property type="term" value="P:ubiquinone biosynthetic process"/>
    <property type="evidence" value="ECO:0007669"/>
    <property type="project" value="UniProtKB-UniPathway"/>
</dbReference>
<dbReference type="SUPFAM" id="SSF51905">
    <property type="entry name" value="FAD/NAD(P)-binding domain"/>
    <property type="match status" value="1"/>
</dbReference>
<dbReference type="EMBL" id="QNRQ01000005">
    <property type="protein sequence ID" value="RBP39365.1"/>
    <property type="molecule type" value="Genomic_DNA"/>
</dbReference>
<dbReference type="PANTHER" id="PTHR43876">
    <property type="entry name" value="UBIQUINONE BIOSYNTHESIS MONOOXYGENASE COQ6, MITOCHONDRIAL"/>
    <property type="match status" value="1"/>
</dbReference>
<evidence type="ECO:0000256" key="4">
    <source>
        <dbReference type="ARBA" id="ARBA00022630"/>
    </source>
</evidence>
<comment type="cofactor">
    <cofactor evidence="1">
        <name>FAD</name>
        <dbReference type="ChEBI" id="CHEBI:57692"/>
    </cofactor>
</comment>
<comment type="pathway">
    <text evidence="2">Cofactor biosynthesis; ubiquinone biosynthesis.</text>
</comment>
<gene>
    <name evidence="9" type="ORF">DFR37_105158</name>
</gene>
<evidence type="ECO:0000256" key="3">
    <source>
        <dbReference type="ARBA" id="ARBA00005349"/>
    </source>
</evidence>
<dbReference type="RefSeq" id="WP_113933323.1">
    <property type="nucleotide sequence ID" value="NZ_JACCEU010000003.1"/>
</dbReference>
<evidence type="ECO:0000259" key="8">
    <source>
        <dbReference type="Pfam" id="PF01494"/>
    </source>
</evidence>
<evidence type="ECO:0000256" key="7">
    <source>
        <dbReference type="ARBA" id="ARBA00023033"/>
    </source>
</evidence>
<dbReference type="InterPro" id="IPR002938">
    <property type="entry name" value="FAD-bd"/>
</dbReference>
<dbReference type="GO" id="GO:0071949">
    <property type="term" value="F:FAD binding"/>
    <property type="evidence" value="ECO:0007669"/>
    <property type="project" value="InterPro"/>
</dbReference>
<evidence type="ECO:0000313" key="10">
    <source>
        <dbReference type="Proteomes" id="UP000253628"/>
    </source>
</evidence>
<name>A0A366HAY0_9BURK</name>
<keyword evidence="5" id="KW-0274">FAD</keyword>
<feature type="domain" description="FAD-binding" evidence="8">
    <location>
        <begin position="6"/>
        <end position="336"/>
    </location>
</feature>
<comment type="similarity">
    <text evidence="3">Belongs to the UbiH/COQ6 family.</text>
</comment>
<dbReference type="InterPro" id="IPR010971">
    <property type="entry name" value="UbiH/COQ6"/>
</dbReference>
<evidence type="ECO:0000313" key="9">
    <source>
        <dbReference type="EMBL" id="RBP39365.1"/>
    </source>
</evidence>
<dbReference type="Gene3D" id="3.50.50.60">
    <property type="entry name" value="FAD/NAD(P)-binding domain"/>
    <property type="match status" value="2"/>
</dbReference>
<dbReference type="InterPro" id="IPR036188">
    <property type="entry name" value="FAD/NAD-bd_sf"/>
</dbReference>
<organism evidence="9 10">
    <name type="scientific">Eoetvoesiella caeni</name>
    <dbReference type="NCBI Taxonomy" id="645616"/>
    <lineage>
        <taxon>Bacteria</taxon>
        <taxon>Pseudomonadati</taxon>
        <taxon>Pseudomonadota</taxon>
        <taxon>Betaproteobacteria</taxon>
        <taxon>Burkholderiales</taxon>
        <taxon>Alcaligenaceae</taxon>
        <taxon>Eoetvoesiella</taxon>
    </lineage>
</organism>
<dbReference type="UniPathway" id="UPA00232"/>
<evidence type="ECO:0000256" key="6">
    <source>
        <dbReference type="ARBA" id="ARBA00023002"/>
    </source>
</evidence>
<evidence type="ECO:0000256" key="1">
    <source>
        <dbReference type="ARBA" id="ARBA00001974"/>
    </source>
</evidence>
<comment type="caution">
    <text evidence="9">The sequence shown here is derived from an EMBL/GenBank/DDBJ whole genome shotgun (WGS) entry which is preliminary data.</text>
</comment>
<dbReference type="PANTHER" id="PTHR43876:SF8">
    <property type="entry name" value="2-OCTAPRENYL-6-METHOXYPHENOL HYDROXYLASE"/>
    <property type="match status" value="1"/>
</dbReference>
<keyword evidence="7" id="KW-0503">Monooxygenase</keyword>
<reference evidence="9 10" key="1">
    <citation type="submission" date="2018-06" db="EMBL/GenBank/DDBJ databases">
        <title>Genomic Encyclopedia of Type Strains, Phase IV (KMG-IV): sequencing the most valuable type-strain genomes for metagenomic binning, comparative biology and taxonomic classification.</title>
        <authorList>
            <person name="Goeker M."/>
        </authorList>
    </citation>
    <scope>NUCLEOTIDE SEQUENCE [LARGE SCALE GENOMIC DNA]</scope>
    <source>
        <strain evidence="9 10">DSM 25520</strain>
    </source>
</reference>
<dbReference type="PRINTS" id="PR00420">
    <property type="entry name" value="RNGMNOXGNASE"/>
</dbReference>
<dbReference type="AlphaFoldDB" id="A0A366HAY0"/>
<evidence type="ECO:0000256" key="5">
    <source>
        <dbReference type="ARBA" id="ARBA00022827"/>
    </source>
</evidence>
<sequence length="390" mass="41808">MDEPEFDIAISGAGPVGSALALLLARHSAAPERIALIGKRFHHSDALPQAPAPNSEPDPRSMAVNHGSRQLLEALGAWPSRCASIETVHVSQRGRLGRTLIQHDEMGVPRLGSVVAYTDLQIALHKAVAASGVTLVQAPHVRTLAARQVHLNASGRDIVSTLAVQADGSQPSGLKREYGQHAVLATVRASQPKARWAYERFTDQGPLALLPHPGGADLYSVVWCCAPEHAEQLRRMDAQAFNTALGAMFGDRLGVLSCVGLRHIFPLALHAGPLLVNARTVAIGNAAQTLHPVAGQGLNLGLRDAAQLAQGLAPWLGRPGRDPRPLLEEFARSRRPDRWLTAGITDFLPRIFSTRNTLVEHASGASLLALDLLRPLRAPLARHLLQGLRT</sequence>
<dbReference type="OrthoDB" id="9769565at2"/>
<protein>
    <submittedName>
        <fullName evidence="9">2-octaprenyl-6-methoxyphenol hydroxylase</fullName>
    </submittedName>
</protein>
<proteinExistence type="inferred from homology"/>